<evidence type="ECO:0000256" key="9">
    <source>
        <dbReference type="ARBA" id="ARBA00023136"/>
    </source>
</evidence>
<evidence type="ECO:0000259" key="13">
    <source>
        <dbReference type="Pfam" id="PF17708"/>
    </source>
</evidence>
<dbReference type="AlphaFoldDB" id="A0A8C3FAC1"/>
<dbReference type="Ensembl" id="ENSCPBT00000006862.1">
    <property type="protein sequence ID" value="ENSCPBP00000005651.1"/>
    <property type="gene ID" value="ENSCPBG00000004518.1"/>
</dbReference>
<sequence length="450" mass="50505">MFHKATKDLVKQVAPDGDLLPVTSLIDQDHFRPLYLVRKKPKKVFWMTRHCYYKTGVQLSAILVPGQDSRNLDIQDSHSFTVEDCTDGRVKWTIKLPEDFVSTELTLDAGSYQVKSIKVKRAEVSPADLEFLQGERKINMDHSIIKDLRKRRENLYVINEAVQTLEESTLYKANTMEGNILNDICVHFSLKGTRGSKRVIIIPKDCVLAFRIKPLIIQSESWCISHHPDDETFVADGATAQSKYSPDGGTEDLQTDVEKECAELSQLSTDLRAKFLKSIIAVIINSDLLQELTLQLEEAFEDADKCELKSENPDLEDLLNNLQDSAGSIHLYLVGPVLYTLHALGELTEDQLLRLAQSVQKQIVSEQLELVKSILKQDFHLKDAFTLDAKLVSSLQEEELNITKAMIELGGVTLQRNGPSFTGTGDLAAFSALSALYVALYALHLLSRSE</sequence>
<evidence type="ECO:0000256" key="7">
    <source>
        <dbReference type="ARBA" id="ARBA00022590"/>
    </source>
</evidence>
<evidence type="ECO:0000256" key="4">
    <source>
        <dbReference type="ARBA" id="ARBA00022452"/>
    </source>
</evidence>
<evidence type="ECO:0000313" key="15">
    <source>
        <dbReference type="Proteomes" id="UP000694380"/>
    </source>
</evidence>
<dbReference type="PANTHER" id="PTHR16399">
    <property type="entry name" value="GASDERMIN"/>
    <property type="match status" value="1"/>
</dbReference>
<evidence type="ECO:0000256" key="10">
    <source>
        <dbReference type="ARBA" id="ARBA00023139"/>
    </source>
</evidence>
<dbReference type="GO" id="GO:0005886">
    <property type="term" value="C:plasma membrane"/>
    <property type="evidence" value="ECO:0007669"/>
    <property type="project" value="UniProtKB-SubCell"/>
</dbReference>
<protein>
    <submittedName>
        <fullName evidence="14">Uncharacterized protein</fullName>
    </submittedName>
</protein>
<dbReference type="GO" id="GO:0070269">
    <property type="term" value="P:pyroptotic inflammatory response"/>
    <property type="evidence" value="ECO:0007669"/>
    <property type="project" value="TreeGrafter"/>
</dbReference>
<keyword evidence="8" id="KW-0812">Transmembrane</keyword>
<evidence type="ECO:0000313" key="14">
    <source>
        <dbReference type="Ensembl" id="ENSCPBP00000005651.1"/>
    </source>
</evidence>
<dbReference type="GO" id="GO:0005737">
    <property type="term" value="C:cytoplasm"/>
    <property type="evidence" value="ECO:0007669"/>
    <property type="project" value="UniProtKB-SubCell"/>
</dbReference>
<dbReference type="GO" id="GO:0005546">
    <property type="term" value="F:phosphatidylinositol-4,5-bisphosphate binding"/>
    <property type="evidence" value="ECO:0007669"/>
    <property type="project" value="TreeGrafter"/>
</dbReference>
<dbReference type="InterPro" id="IPR041263">
    <property type="entry name" value="Gasdermin_PUB"/>
</dbReference>
<evidence type="ECO:0000256" key="5">
    <source>
        <dbReference type="ARBA" id="ARBA00022475"/>
    </source>
</evidence>
<dbReference type="OrthoDB" id="9944616at2759"/>
<dbReference type="GO" id="GO:0001786">
    <property type="term" value="F:phosphatidylserine binding"/>
    <property type="evidence" value="ECO:0007669"/>
    <property type="project" value="TreeGrafter"/>
</dbReference>
<dbReference type="InterPro" id="IPR040460">
    <property type="entry name" value="Gasdermin_pore"/>
</dbReference>
<comment type="subcellular location">
    <subcellularLocation>
        <location evidence="2">Cell membrane</location>
        <topology evidence="2">Multi-pass membrane protein</topology>
    </subcellularLocation>
    <subcellularLocation>
        <location evidence="1">Cytoplasm</location>
    </subcellularLocation>
</comment>
<evidence type="ECO:0000259" key="12">
    <source>
        <dbReference type="Pfam" id="PF04598"/>
    </source>
</evidence>
<dbReference type="GeneTree" id="ENSGT00950000183140"/>
<dbReference type="KEGG" id="cpic:101945929"/>
<dbReference type="GO" id="GO:0042742">
    <property type="term" value="P:defense response to bacterium"/>
    <property type="evidence" value="ECO:0007669"/>
    <property type="project" value="TreeGrafter"/>
</dbReference>
<evidence type="ECO:0000256" key="1">
    <source>
        <dbReference type="ARBA" id="ARBA00004496"/>
    </source>
</evidence>
<keyword evidence="9" id="KW-0472">Membrane</keyword>
<evidence type="ECO:0000256" key="8">
    <source>
        <dbReference type="ARBA" id="ARBA00022692"/>
    </source>
</evidence>
<dbReference type="PANTHER" id="PTHR16399:SF18">
    <property type="entry name" value="GASDERMIN-A"/>
    <property type="match status" value="1"/>
</dbReference>
<keyword evidence="11" id="KW-0449">Lipoprotein</keyword>
<dbReference type="GO" id="GO:0070273">
    <property type="term" value="F:phosphatidylinositol-4-phosphate binding"/>
    <property type="evidence" value="ECO:0007669"/>
    <property type="project" value="TreeGrafter"/>
</dbReference>
<evidence type="ECO:0000256" key="6">
    <source>
        <dbReference type="ARBA" id="ARBA00022490"/>
    </source>
</evidence>
<keyword evidence="5" id="KW-1003">Cell membrane</keyword>
<reference evidence="14" key="2">
    <citation type="submission" date="2025-09" db="UniProtKB">
        <authorList>
            <consortium name="Ensembl"/>
        </authorList>
    </citation>
    <scope>IDENTIFICATION</scope>
</reference>
<evidence type="ECO:0000256" key="11">
    <source>
        <dbReference type="ARBA" id="ARBA00023288"/>
    </source>
</evidence>
<accession>A0A8C3FAC1</accession>
<evidence type="ECO:0000256" key="3">
    <source>
        <dbReference type="ARBA" id="ARBA00009279"/>
    </source>
</evidence>
<dbReference type="GeneID" id="101945929"/>
<proteinExistence type="inferred from homology"/>
<comment type="similarity">
    <text evidence="3">Belongs to the gasdermin family.</text>
</comment>
<organism evidence="14 15">
    <name type="scientific">Chrysemys picta bellii</name>
    <name type="common">Western painted turtle</name>
    <name type="synonym">Emys bellii</name>
    <dbReference type="NCBI Taxonomy" id="8478"/>
    <lineage>
        <taxon>Eukaryota</taxon>
        <taxon>Metazoa</taxon>
        <taxon>Chordata</taxon>
        <taxon>Craniata</taxon>
        <taxon>Vertebrata</taxon>
        <taxon>Euteleostomi</taxon>
        <taxon>Archelosauria</taxon>
        <taxon>Testudinata</taxon>
        <taxon>Testudines</taxon>
        <taxon>Cryptodira</taxon>
        <taxon>Durocryptodira</taxon>
        <taxon>Testudinoidea</taxon>
        <taxon>Emydidae</taxon>
        <taxon>Chrysemys</taxon>
    </lineage>
</organism>
<dbReference type="OMA" id="HICNDSM"/>
<keyword evidence="4" id="KW-1134">Transmembrane beta strand</keyword>
<dbReference type="Pfam" id="PF04598">
    <property type="entry name" value="Gasdermin"/>
    <property type="match status" value="1"/>
</dbReference>
<dbReference type="GO" id="GO:0012501">
    <property type="term" value="P:programmed cell death"/>
    <property type="evidence" value="ECO:0007669"/>
    <property type="project" value="UniProtKB-KW"/>
</dbReference>
<keyword evidence="6" id="KW-0963">Cytoplasm</keyword>
<dbReference type="Pfam" id="PF17708">
    <property type="entry name" value="Gasdermin_C"/>
    <property type="match status" value="1"/>
</dbReference>
<dbReference type="InterPro" id="IPR007677">
    <property type="entry name" value="Gasdermin"/>
</dbReference>
<evidence type="ECO:0000256" key="2">
    <source>
        <dbReference type="ARBA" id="ARBA00004651"/>
    </source>
</evidence>
<feature type="domain" description="Gasdermin pore forming" evidence="12">
    <location>
        <begin position="1"/>
        <end position="230"/>
    </location>
</feature>
<keyword evidence="15" id="KW-1185">Reference proteome</keyword>
<keyword evidence="10" id="KW-0564">Palmitate</keyword>
<dbReference type="Proteomes" id="UP000694380">
    <property type="component" value="Unplaced"/>
</dbReference>
<feature type="domain" description="Gasdermin PUB" evidence="13">
    <location>
        <begin position="251"/>
        <end position="419"/>
    </location>
</feature>
<keyword evidence="7" id="KW-1210">Necrosis</keyword>
<gene>
    <name evidence="14" type="primary">GSDMA</name>
</gene>
<reference evidence="14" key="1">
    <citation type="submission" date="2025-08" db="UniProtKB">
        <authorList>
            <consortium name="Ensembl"/>
        </authorList>
    </citation>
    <scope>IDENTIFICATION</scope>
</reference>
<name>A0A8C3FAC1_CHRPI</name>